<keyword evidence="4" id="KW-1133">Transmembrane helix</keyword>
<feature type="region of interest" description="Disordered" evidence="3">
    <location>
        <begin position="1539"/>
        <end position="1566"/>
    </location>
</feature>
<dbReference type="Gene3D" id="3.30.70.1430">
    <property type="entry name" value="Multidrug efflux transporter AcrB pore domain"/>
    <property type="match status" value="2"/>
</dbReference>
<keyword evidence="2" id="KW-0564">Palmitate</keyword>
<evidence type="ECO:0000256" key="4">
    <source>
        <dbReference type="SAM" id="Phobius"/>
    </source>
</evidence>
<dbReference type="PANTHER" id="PTHR32063">
    <property type="match status" value="1"/>
</dbReference>
<sequence length="1566" mass="170173">MSATQEEGRFNLSAWALRHQALVVFLIALATAFGALAYTRLAQSEDPPFTFRVMVIRTFWPGATARQVQEQVTDRIGRKLQETPAIDFVRSYSRPGESLMFFTMKDSAPVKDVPETWYQVRKKVGDIAATLPQGVQGPFFNDEFGDVYTNIFTLEGDGFSPAQLHDYADQLRTVLLRVPGVAKVDYFGDPDQHIYVEITNTQLTRLGISPQQLGQAINSQNAVSQAGTLTTTDDRVFVRPTGQFKDVNALADTLIRINGRSFRLGDIATIKRGYDDPVVTQMRAGGKAVLGIGVTMQPGGDVIRLGKALDAQMVGLRKALPAGLQLTEVSSMPHAVAHSVDDFLEAVAEAIAIVLVVSLVSLGVRTGMVVVISIPVVLAVTALCMYMFDIGLHKVSLGTLVLALGLLVDDAIIAVEMMAVKLEQGWNRTRAAAFAYTSTAFPMLTGTLVTVAGFLPIALAKSSTGEYTRSIFEVSAIALIASWLAAVVLIPLLGFHLLPERKREAHHAPDHEHDIYDTGFYKRLRGWIGWCIERRFIVLAITIVLFVVAMASFALVPQQFFPSSDRPELLVDVRLPEGASFDATLREAKRLEKVLVGRPEIDHSVDFVGTGAPRFYLPLDQQLTQPNFAQFVITAKSVKEREKLAQWLEPELRNNFPAIRTRLSRLENGPPVGYPVQFRVSGDDIATVRSIAERVAATLRADRDTRNVQFDWDEPAERSVRFEVDQTKARELGVSSDDISSFLAMTLSGYTVTQYRERDKLISVDLRAPKAERVDPAKLVTLAMPTPNGAVPLGTLGHLRNDLEYGVIWERDRQPTITVQSDVAPGAQRHRRDACRRQGARADSRELACRLPDRDRRFRRRKRQRPGVDQCANADHDRRRADAADDPVAELRARADGGADGAARIDRRGLHPAAVRQAVRLCRDARRDCDVRHHHAQFGDSGRPDRAGHRLGAKALRRDCRRDRAALPADHADRCRCRARADSAVALELFRADGHRADGRHHERDRPHLVLSAGSLRAVVPRAQRRARAANAARVRRGAHGELNMNQFAHSRFLRRLAAFSPARVSRSTALAGFTFALAASLAGCSFGPNGEPPAMPQPLHYGSEAQPAQTVAAQGVAQQFMVGAKPVPEWWTLYRSDALNALVDEGLRNSPTLAATEQTLAAAREQLRAQIGSSMLPTIDAGGQATRNRALAIPEIGPNTFLYNIFVGQLQAHYTIDLFGAARLADAALAARVNVQAYQLDAARRALAANIVSAAITSAALRAQIDTTERLVTLANDQAHDTARRYALGAVSHADQLSAQQSAASLSASLPGLRQQWQTTRHALAVLLGRTPDAAPDDLQLASLHLPEQVPVVVPSELLRARPDIQAADAALKAAAADVGVATAQMYPSLSLSASMGQGGFSWPVALSGAGAIWSIGASLSQPLFHGGALMAQRRAAMNTYEATVSQYKQTVLAAFQNVADTLAALEHDAQALDAASTAARSAQGVFDETSGRYRLGAVPVSSTRTSEQQFRNAQLDEIRYTSARLADTAALFQAMGNPPVGGDGGQASLGEVSRGVEAKPGGTN</sequence>
<dbReference type="Proteomes" id="UP001245184">
    <property type="component" value="Unassembled WGS sequence"/>
</dbReference>
<protein>
    <submittedName>
        <fullName evidence="5">NodT family efflux transporter outer membrane factor (OMF) lipoprotein</fullName>
    </submittedName>
</protein>
<proteinExistence type="inferred from homology"/>
<dbReference type="InterPro" id="IPR027463">
    <property type="entry name" value="AcrB_DN_DC_subdom"/>
</dbReference>
<feature type="compositionally biased region" description="Basic and acidic residues" evidence="3">
    <location>
        <begin position="874"/>
        <end position="886"/>
    </location>
</feature>
<gene>
    <name evidence="5" type="ORF">QF025_005577</name>
</gene>
<dbReference type="Gene3D" id="1.20.1600.10">
    <property type="entry name" value="Outer membrane efflux proteins (OEP)"/>
    <property type="match status" value="1"/>
</dbReference>
<keyword evidence="2 4" id="KW-0472">Membrane</keyword>
<comment type="similarity">
    <text evidence="1 2">Belongs to the outer membrane factor (OMF) (TC 1.B.17) family.</text>
</comment>
<dbReference type="PANTHER" id="PTHR32063:SF18">
    <property type="entry name" value="CATION EFFLUX SYSTEM PROTEIN"/>
    <property type="match status" value="1"/>
</dbReference>
<dbReference type="Gene3D" id="3.30.70.1320">
    <property type="entry name" value="Multidrug efflux transporter AcrB pore domain like"/>
    <property type="match status" value="1"/>
</dbReference>
<dbReference type="SUPFAM" id="SSF82693">
    <property type="entry name" value="Multidrug efflux transporter AcrB pore domain, PN1, PN2, PC1 and PC2 subdomains"/>
    <property type="match status" value="3"/>
</dbReference>
<feature type="region of interest" description="Disordered" evidence="3">
    <location>
        <begin position="858"/>
        <end position="886"/>
    </location>
</feature>
<dbReference type="Gene3D" id="2.20.200.10">
    <property type="entry name" value="Outer membrane efflux proteins (OEP)"/>
    <property type="match status" value="1"/>
</dbReference>
<keyword evidence="2 5" id="KW-0449">Lipoprotein</keyword>
<dbReference type="SUPFAM" id="SSF82714">
    <property type="entry name" value="Multidrug efflux transporter AcrB TolC docking domain, DN and DC subdomains"/>
    <property type="match status" value="2"/>
</dbReference>
<accession>A0ABD5CSL9</accession>
<reference evidence="5 6" key="1">
    <citation type="submission" date="2023-08" db="EMBL/GenBank/DDBJ databases">
        <title>Genome sequencing of plant associated microbes to promote plant fitness in Sorghum bicolor and Oryza sativa.</title>
        <authorList>
            <person name="Coleman-Derr D."/>
        </authorList>
    </citation>
    <scope>NUCLEOTIDE SEQUENCE [LARGE SCALE GENOMIC DNA]</scope>
    <source>
        <strain evidence="5 6">SLBN-33</strain>
    </source>
</reference>
<dbReference type="InterPro" id="IPR010131">
    <property type="entry name" value="MdtP/NodT-like"/>
</dbReference>
<keyword evidence="2 4" id="KW-0812">Transmembrane</keyword>
<feature type="transmembrane region" description="Helical" evidence="4">
    <location>
        <begin position="471"/>
        <end position="493"/>
    </location>
</feature>
<dbReference type="Pfam" id="PF02321">
    <property type="entry name" value="OEP"/>
    <property type="match status" value="2"/>
</dbReference>
<keyword evidence="2" id="KW-1134">Transmembrane beta strand</keyword>
<dbReference type="InterPro" id="IPR003423">
    <property type="entry name" value="OMP_efflux"/>
</dbReference>
<dbReference type="SUPFAM" id="SSF56954">
    <property type="entry name" value="Outer membrane efflux proteins (OEP)"/>
    <property type="match status" value="1"/>
</dbReference>
<feature type="transmembrane region" description="Helical" evidence="4">
    <location>
        <begin position="343"/>
        <end position="362"/>
    </location>
</feature>
<dbReference type="InterPro" id="IPR001036">
    <property type="entry name" value="Acrflvin-R"/>
</dbReference>
<dbReference type="Gene3D" id="3.30.2090.10">
    <property type="entry name" value="Multidrug efflux transporter AcrB TolC docking domain, DN and DC subdomains"/>
    <property type="match status" value="2"/>
</dbReference>
<dbReference type="PRINTS" id="PR00702">
    <property type="entry name" value="ACRIFLAVINRP"/>
</dbReference>
<dbReference type="EMBL" id="JAVIZN010000002">
    <property type="protein sequence ID" value="MDR6206857.1"/>
    <property type="molecule type" value="Genomic_DNA"/>
</dbReference>
<dbReference type="NCBIfam" id="TIGR01845">
    <property type="entry name" value="outer_NodT"/>
    <property type="match status" value="1"/>
</dbReference>
<evidence type="ECO:0000313" key="5">
    <source>
        <dbReference type="EMBL" id="MDR6206857.1"/>
    </source>
</evidence>
<feature type="transmembrane region" description="Helical" evidence="4">
    <location>
        <begin position="21"/>
        <end position="41"/>
    </location>
</feature>
<evidence type="ECO:0000256" key="1">
    <source>
        <dbReference type="ARBA" id="ARBA00007613"/>
    </source>
</evidence>
<feature type="transmembrane region" description="Helical" evidence="4">
    <location>
        <begin position="432"/>
        <end position="459"/>
    </location>
</feature>
<comment type="caution">
    <text evidence="5">The sequence shown here is derived from an EMBL/GenBank/DDBJ whole genome shotgun (WGS) entry which is preliminary data.</text>
</comment>
<name>A0ABD5CSL9_9BURK</name>
<feature type="transmembrane region" description="Helical" evidence="4">
    <location>
        <begin position="369"/>
        <end position="388"/>
    </location>
</feature>
<dbReference type="SUPFAM" id="SSF82866">
    <property type="entry name" value="Multidrug efflux transporter AcrB transmembrane domain"/>
    <property type="match status" value="1"/>
</dbReference>
<dbReference type="GO" id="GO:0005886">
    <property type="term" value="C:plasma membrane"/>
    <property type="evidence" value="ECO:0007669"/>
    <property type="project" value="UniProtKB-SubCell"/>
</dbReference>
<evidence type="ECO:0000313" key="6">
    <source>
        <dbReference type="Proteomes" id="UP001245184"/>
    </source>
</evidence>
<dbReference type="Gene3D" id="1.20.1640.10">
    <property type="entry name" value="Multidrug efflux transporter AcrB transmembrane domain"/>
    <property type="match status" value="2"/>
</dbReference>
<feature type="transmembrane region" description="Helical" evidence="4">
    <location>
        <begin position="536"/>
        <end position="556"/>
    </location>
</feature>
<feature type="transmembrane region" description="Helical" evidence="4">
    <location>
        <begin position="400"/>
        <end position="420"/>
    </location>
</feature>
<dbReference type="Gene3D" id="3.30.70.1440">
    <property type="entry name" value="Multidrug efflux transporter AcrB pore domain"/>
    <property type="match status" value="1"/>
</dbReference>
<dbReference type="GO" id="GO:0055085">
    <property type="term" value="P:transmembrane transport"/>
    <property type="evidence" value="ECO:0007669"/>
    <property type="project" value="UniProtKB-ARBA"/>
</dbReference>
<organism evidence="5 6">
    <name type="scientific">Paraburkholderia graminis</name>
    <dbReference type="NCBI Taxonomy" id="60548"/>
    <lineage>
        <taxon>Bacteria</taxon>
        <taxon>Pseudomonadati</taxon>
        <taxon>Pseudomonadota</taxon>
        <taxon>Betaproteobacteria</taxon>
        <taxon>Burkholderiales</taxon>
        <taxon>Burkholderiaceae</taxon>
        <taxon>Paraburkholderia</taxon>
    </lineage>
</organism>
<comment type="subcellular location">
    <subcellularLocation>
        <location evidence="2">Cell membrane</location>
        <topology evidence="2">Lipid-anchor</topology>
    </subcellularLocation>
</comment>
<evidence type="ECO:0000256" key="3">
    <source>
        <dbReference type="SAM" id="MobiDB-lite"/>
    </source>
</evidence>
<evidence type="ECO:0000256" key="2">
    <source>
        <dbReference type="RuleBase" id="RU362097"/>
    </source>
</evidence>
<dbReference type="Pfam" id="PF00873">
    <property type="entry name" value="ACR_tran"/>
    <property type="match status" value="1"/>
</dbReference>